<dbReference type="EMBL" id="JACHLY010000001">
    <property type="protein sequence ID" value="MBB6000247.1"/>
    <property type="molecule type" value="Genomic_DNA"/>
</dbReference>
<accession>A0A841E8E9</accession>
<comment type="caution">
    <text evidence="2">The sequence shown here is derived from an EMBL/GenBank/DDBJ whole genome shotgun (WGS) entry which is preliminary data.</text>
</comment>
<evidence type="ECO:0000313" key="2">
    <source>
        <dbReference type="EMBL" id="MBB6000247.1"/>
    </source>
</evidence>
<organism evidence="2 3">
    <name type="scientific">Streptomonospora salina</name>
    <dbReference type="NCBI Taxonomy" id="104205"/>
    <lineage>
        <taxon>Bacteria</taxon>
        <taxon>Bacillati</taxon>
        <taxon>Actinomycetota</taxon>
        <taxon>Actinomycetes</taxon>
        <taxon>Streptosporangiales</taxon>
        <taxon>Nocardiopsidaceae</taxon>
        <taxon>Streptomonospora</taxon>
    </lineage>
</organism>
<gene>
    <name evidence="2" type="ORF">HNR25_003998</name>
</gene>
<dbReference type="RefSeq" id="WP_184637559.1">
    <property type="nucleotide sequence ID" value="NZ_BAABKT010000029.1"/>
</dbReference>
<keyword evidence="3" id="KW-1185">Reference proteome</keyword>
<sequence length="239" mass="24660">MSCTIRDACDGARPDDLFCDACVSTVVDTLREAPALLRLLEAETPKTLARPTDAPVTRSGFGSSTPASEHFIDLTAAITDAVADWSALTGRPAARTVAGIASAASRLAARPHRHLAALGALGAARALLRAVRSARRALALAVEPRQLGMQCPGCGTRGLTQLTEDGPVSCDYCDAEFPPNGRPDAAPSVENTFTGEVEGEVTQTGHGGEDSAQSVRNSVSGTVRGRVVQAGNVSGGIRL</sequence>
<protein>
    <submittedName>
        <fullName evidence="2">Uncharacterized protein</fullName>
    </submittedName>
</protein>
<reference evidence="2 3" key="1">
    <citation type="submission" date="2020-08" db="EMBL/GenBank/DDBJ databases">
        <title>Sequencing the genomes of 1000 actinobacteria strains.</title>
        <authorList>
            <person name="Klenk H.-P."/>
        </authorList>
    </citation>
    <scope>NUCLEOTIDE SEQUENCE [LARGE SCALE GENOMIC DNA]</scope>
    <source>
        <strain evidence="2 3">DSM 44593</strain>
    </source>
</reference>
<feature type="region of interest" description="Disordered" evidence="1">
    <location>
        <begin position="200"/>
        <end position="220"/>
    </location>
</feature>
<evidence type="ECO:0000313" key="3">
    <source>
        <dbReference type="Proteomes" id="UP000578077"/>
    </source>
</evidence>
<dbReference type="Proteomes" id="UP000578077">
    <property type="component" value="Unassembled WGS sequence"/>
</dbReference>
<proteinExistence type="predicted"/>
<dbReference type="AlphaFoldDB" id="A0A841E8E9"/>
<feature type="compositionally biased region" description="Polar residues" evidence="1">
    <location>
        <begin position="211"/>
        <end position="220"/>
    </location>
</feature>
<name>A0A841E8E9_9ACTN</name>
<evidence type="ECO:0000256" key="1">
    <source>
        <dbReference type="SAM" id="MobiDB-lite"/>
    </source>
</evidence>